<proteinExistence type="predicted"/>
<organism evidence="2 3">
    <name type="scientific">Tothia fuscella</name>
    <dbReference type="NCBI Taxonomy" id="1048955"/>
    <lineage>
        <taxon>Eukaryota</taxon>
        <taxon>Fungi</taxon>
        <taxon>Dikarya</taxon>
        <taxon>Ascomycota</taxon>
        <taxon>Pezizomycotina</taxon>
        <taxon>Dothideomycetes</taxon>
        <taxon>Pleosporomycetidae</taxon>
        <taxon>Venturiales</taxon>
        <taxon>Cylindrosympodiaceae</taxon>
        <taxon>Tothia</taxon>
    </lineage>
</organism>
<gene>
    <name evidence="2" type="ORF">EJ08DRAFT_651242</name>
</gene>
<reference evidence="2" key="1">
    <citation type="journal article" date="2020" name="Stud. Mycol.">
        <title>101 Dothideomycetes genomes: a test case for predicting lifestyles and emergence of pathogens.</title>
        <authorList>
            <person name="Haridas S."/>
            <person name="Albert R."/>
            <person name="Binder M."/>
            <person name="Bloem J."/>
            <person name="Labutti K."/>
            <person name="Salamov A."/>
            <person name="Andreopoulos B."/>
            <person name="Baker S."/>
            <person name="Barry K."/>
            <person name="Bills G."/>
            <person name="Bluhm B."/>
            <person name="Cannon C."/>
            <person name="Castanera R."/>
            <person name="Culley D."/>
            <person name="Daum C."/>
            <person name="Ezra D."/>
            <person name="Gonzalez J."/>
            <person name="Henrissat B."/>
            <person name="Kuo A."/>
            <person name="Liang C."/>
            <person name="Lipzen A."/>
            <person name="Lutzoni F."/>
            <person name="Magnuson J."/>
            <person name="Mondo S."/>
            <person name="Nolan M."/>
            <person name="Ohm R."/>
            <person name="Pangilinan J."/>
            <person name="Park H.-J."/>
            <person name="Ramirez L."/>
            <person name="Alfaro M."/>
            <person name="Sun H."/>
            <person name="Tritt A."/>
            <person name="Yoshinaga Y."/>
            <person name="Zwiers L.-H."/>
            <person name="Turgeon B."/>
            <person name="Goodwin S."/>
            <person name="Spatafora J."/>
            <person name="Crous P."/>
            <person name="Grigoriev I."/>
        </authorList>
    </citation>
    <scope>NUCLEOTIDE SEQUENCE</scope>
    <source>
        <strain evidence="2">CBS 130266</strain>
    </source>
</reference>
<sequence length="262" mass="29756">MSNESPKIHTITEMYRSRQTQQDGFKHRHFTREFSSHPPRSKFWEKIRDQYPREKVTIAAALWIYGEGIFLGTIPHGAPPDTPKDQLAAWLDGQGTFATNAPHFAPLLWRLIWNRKVTRKGATTLWHAEDMAAYDWELYVAEQRTLDGRPKPSYKYCWKEEPKVKLPTYPAYSFVTTYGKPNAKKKEDWVKPCGSTDPKKKTARIDPACSNTMMNLGVTIDVSKDDTSSSSSDRDAEGEPDYDHLASGYGVAGPSNSGPRVR</sequence>
<comment type="caution">
    <text evidence="2">The sequence shown here is derived from an EMBL/GenBank/DDBJ whole genome shotgun (WGS) entry which is preliminary data.</text>
</comment>
<evidence type="ECO:0000313" key="3">
    <source>
        <dbReference type="Proteomes" id="UP000800235"/>
    </source>
</evidence>
<evidence type="ECO:0000256" key="1">
    <source>
        <dbReference type="SAM" id="MobiDB-lite"/>
    </source>
</evidence>
<protein>
    <submittedName>
        <fullName evidence="2">Uncharacterized protein</fullName>
    </submittedName>
</protein>
<name>A0A9P4NM90_9PEZI</name>
<dbReference type="OrthoDB" id="3790293at2759"/>
<dbReference type="AlphaFoldDB" id="A0A9P4NM90"/>
<dbReference type="EMBL" id="MU007057">
    <property type="protein sequence ID" value="KAF2427835.1"/>
    <property type="molecule type" value="Genomic_DNA"/>
</dbReference>
<keyword evidence="3" id="KW-1185">Reference proteome</keyword>
<feature type="compositionally biased region" description="Basic and acidic residues" evidence="1">
    <location>
        <begin position="222"/>
        <end position="244"/>
    </location>
</feature>
<accession>A0A9P4NM90</accession>
<dbReference type="Proteomes" id="UP000800235">
    <property type="component" value="Unassembled WGS sequence"/>
</dbReference>
<feature type="region of interest" description="Disordered" evidence="1">
    <location>
        <begin position="220"/>
        <end position="262"/>
    </location>
</feature>
<evidence type="ECO:0000313" key="2">
    <source>
        <dbReference type="EMBL" id="KAF2427835.1"/>
    </source>
</evidence>